<keyword evidence="7" id="KW-1185">Reference proteome</keyword>
<feature type="domain" description="Major facilitator superfamily (MFS) profile" evidence="5">
    <location>
        <begin position="1"/>
        <end position="113"/>
    </location>
</feature>
<dbReference type="InterPro" id="IPR036259">
    <property type="entry name" value="MFS_trans_sf"/>
</dbReference>
<dbReference type="EMBL" id="JBBKZV010000017">
    <property type="protein sequence ID" value="MEJ8824834.1"/>
    <property type="molecule type" value="Genomic_DNA"/>
</dbReference>
<evidence type="ECO:0000256" key="3">
    <source>
        <dbReference type="ARBA" id="ARBA00023136"/>
    </source>
</evidence>
<evidence type="ECO:0000256" key="4">
    <source>
        <dbReference type="SAM" id="Phobius"/>
    </source>
</evidence>
<evidence type="ECO:0000259" key="5">
    <source>
        <dbReference type="PROSITE" id="PS50850"/>
    </source>
</evidence>
<dbReference type="PROSITE" id="PS50850">
    <property type="entry name" value="MFS"/>
    <property type="match status" value="1"/>
</dbReference>
<feature type="transmembrane region" description="Helical" evidence="4">
    <location>
        <begin position="89"/>
        <end position="108"/>
    </location>
</feature>
<dbReference type="RefSeq" id="WP_340365860.1">
    <property type="nucleotide sequence ID" value="NZ_JBBKZV010000017.1"/>
</dbReference>
<accession>A0ABU8W453</accession>
<feature type="transmembrane region" description="Helical" evidence="4">
    <location>
        <begin position="59"/>
        <end position="83"/>
    </location>
</feature>
<keyword evidence="2 4" id="KW-1133">Transmembrane helix</keyword>
<evidence type="ECO:0000256" key="1">
    <source>
        <dbReference type="ARBA" id="ARBA00022692"/>
    </source>
</evidence>
<comment type="caution">
    <text evidence="6">The sequence shown here is derived from an EMBL/GenBank/DDBJ whole genome shotgun (WGS) entry which is preliminary data.</text>
</comment>
<dbReference type="InterPro" id="IPR020846">
    <property type="entry name" value="MFS_dom"/>
</dbReference>
<organism evidence="6 7">
    <name type="scientific">Variovorax humicola</name>
    <dbReference type="NCBI Taxonomy" id="1769758"/>
    <lineage>
        <taxon>Bacteria</taxon>
        <taxon>Pseudomonadati</taxon>
        <taxon>Pseudomonadota</taxon>
        <taxon>Betaproteobacteria</taxon>
        <taxon>Burkholderiales</taxon>
        <taxon>Comamonadaceae</taxon>
        <taxon>Variovorax</taxon>
    </lineage>
</organism>
<dbReference type="SUPFAM" id="SSF103473">
    <property type="entry name" value="MFS general substrate transporter"/>
    <property type="match status" value="1"/>
</dbReference>
<evidence type="ECO:0000313" key="7">
    <source>
        <dbReference type="Proteomes" id="UP001363010"/>
    </source>
</evidence>
<reference evidence="6 7" key="1">
    <citation type="submission" date="2024-03" db="EMBL/GenBank/DDBJ databases">
        <title>Novel species of the genus Variovorax.</title>
        <authorList>
            <person name="Liu Q."/>
            <person name="Xin Y.-H."/>
        </authorList>
    </citation>
    <scope>NUCLEOTIDE SEQUENCE [LARGE SCALE GENOMIC DNA]</scope>
    <source>
        <strain evidence="6 7">KACC 18501</strain>
    </source>
</reference>
<dbReference type="Proteomes" id="UP001363010">
    <property type="component" value="Unassembled WGS sequence"/>
</dbReference>
<sequence>MLISVVGASIGLHFLMATGAEQARLFLWLMVTLCFVFSMICLTVGPLSAESVPAKLMSTASGIVIGVGEIFGGGIAPVIAGYVAQTFGIQYIMHLAAVALGVGFIVALSKETAPGKTSSEPAVGSPASI</sequence>
<protein>
    <recommendedName>
        <fullName evidence="5">Major facilitator superfamily (MFS) profile domain-containing protein</fullName>
    </recommendedName>
</protein>
<gene>
    <name evidence="6" type="ORF">WKW80_22835</name>
</gene>
<keyword evidence="1 4" id="KW-0812">Transmembrane</keyword>
<dbReference type="Gene3D" id="1.20.1250.20">
    <property type="entry name" value="MFS general substrate transporter like domains"/>
    <property type="match status" value="1"/>
</dbReference>
<keyword evidence="3 4" id="KW-0472">Membrane</keyword>
<feature type="transmembrane region" description="Helical" evidence="4">
    <location>
        <begin position="27"/>
        <end position="47"/>
    </location>
</feature>
<evidence type="ECO:0000313" key="6">
    <source>
        <dbReference type="EMBL" id="MEJ8824834.1"/>
    </source>
</evidence>
<name>A0ABU8W453_9BURK</name>
<proteinExistence type="predicted"/>
<evidence type="ECO:0000256" key="2">
    <source>
        <dbReference type="ARBA" id="ARBA00022989"/>
    </source>
</evidence>